<sequence length="148" mass="15416">MSTSTTKSTAILCEVTVTKSDETTPEDTPPESPSAIIIFTATNTPPTQKDDEETRTSSQKSDNVNGQTPNGKPNKGSKAPANGGQEPSGGDAESSEPTEQIRAGQFVNSNTGHQYNTTGGIQHNATDTATQFSGAVFSGTVTFHKPQA</sequence>
<dbReference type="Proteomes" id="UP000240493">
    <property type="component" value="Unassembled WGS sequence"/>
</dbReference>
<evidence type="ECO:0000313" key="3">
    <source>
        <dbReference type="EMBL" id="PTB38176.1"/>
    </source>
</evidence>
<feature type="compositionally biased region" description="Polar residues" evidence="1">
    <location>
        <begin position="106"/>
        <end position="124"/>
    </location>
</feature>
<keyword evidence="4" id="KW-1185">Reference proteome</keyword>
<name>A0A2T3Z033_TRIA4</name>
<reference evidence="3 4" key="1">
    <citation type="submission" date="2016-07" db="EMBL/GenBank/DDBJ databases">
        <title>Multiple horizontal gene transfer events from other fungi enriched the ability of initially mycotrophic Trichoderma (Ascomycota) to feed on dead plant biomass.</title>
        <authorList>
            <consortium name="DOE Joint Genome Institute"/>
            <person name="Aerts A."/>
            <person name="Atanasova L."/>
            <person name="Chenthamara K."/>
            <person name="Zhang J."/>
            <person name="Grujic M."/>
            <person name="Henrissat B."/>
            <person name="Kuo A."/>
            <person name="Salamov A."/>
            <person name="Lipzen A."/>
            <person name="Labutti K."/>
            <person name="Barry K."/>
            <person name="Miao Y."/>
            <person name="Rahimi M.J."/>
            <person name="Shen Q."/>
            <person name="Grigoriev I.V."/>
            <person name="Kubicek C.P."/>
            <person name="Druzhinina I.S."/>
        </authorList>
    </citation>
    <scope>NUCLEOTIDE SEQUENCE [LARGE SCALE GENOMIC DNA]</scope>
    <source>
        <strain evidence="3 4">CBS 433.97</strain>
    </source>
</reference>
<dbReference type="InterPro" id="IPR031353">
    <property type="entry name" value="NACHT_sigma"/>
</dbReference>
<feature type="domain" description="NACHT-NTPase sigma" evidence="2">
    <location>
        <begin position="105"/>
        <end position="143"/>
    </location>
</feature>
<accession>A0A2T3Z033</accession>
<dbReference type="EMBL" id="KZ679266">
    <property type="protein sequence ID" value="PTB38176.1"/>
    <property type="molecule type" value="Genomic_DNA"/>
</dbReference>
<dbReference type="AlphaFoldDB" id="A0A2T3Z033"/>
<evidence type="ECO:0000259" key="2">
    <source>
        <dbReference type="Pfam" id="PF17106"/>
    </source>
</evidence>
<organism evidence="3 4">
    <name type="scientific">Trichoderma asperellum (strain ATCC 204424 / CBS 433.97 / NBRC 101777)</name>
    <dbReference type="NCBI Taxonomy" id="1042311"/>
    <lineage>
        <taxon>Eukaryota</taxon>
        <taxon>Fungi</taxon>
        <taxon>Dikarya</taxon>
        <taxon>Ascomycota</taxon>
        <taxon>Pezizomycotina</taxon>
        <taxon>Sordariomycetes</taxon>
        <taxon>Hypocreomycetidae</taxon>
        <taxon>Hypocreales</taxon>
        <taxon>Hypocreaceae</taxon>
        <taxon>Trichoderma</taxon>
    </lineage>
</organism>
<evidence type="ECO:0000256" key="1">
    <source>
        <dbReference type="SAM" id="MobiDB-lite"/>
    </source>
</evidence>
<feature type="compositionally biased region" description="Polar residues" evidence="1">
    <location>
        <begin position="56"/>
        <end position="71"/>
    </location>
</feature>
<gene>
    <name evidence="3" type="ORF">M441DRAFT_60450</name>
</gene>
<proteinExistence type="predicted"/>
<evidence type="ECO:0000313" key="4">
    <source>
        <dbReference type="Proteomes" id="UP000240493"/>
    </source>
</evidence>
<dbReference type="Pfam" id="PF17106">
    <property type="entry name" value="NACHT_sigma"/>
    <property type="match status" value="1"/>
</dbReference>
<feature type="region of interest" description="Disordered" evidence="1">
    <location>
        <begin position="1"/>
        <end position="124"/>
    </location>
</feature>
<protein>
    <recommendedName>
        <fullName evidence="2">NACHT-NTPase sigma domain-containing protein</fullName>
    </recommendedName>
</protein>